<dbReference type="AlphaFoldDB" id="A0A1M4T0R5"/>
<dbReference type="Proteomes" id="UP000184327">
    <property type="component" value="Unassembled WGS sequence"/>
</dbReference>
<feature type="region of interest" description="Disordered" evidence="1">
    <location>
        <begin position="30"/>
        <end position="49"/>
    </location>
</feature>
<evidence type="ECO:0000313" key="3">
    <source>
        <dbReference type="Proteomes" id="UP000184327"/>
    </source>
</evidence>
<keyword evidence="3" id="KW-1185">Reference proteome</keyword>
<protein>
    <recommendedName>
        <fullName evidence="4">STAS domain-containing protein</fullName>
    </recommendedName>
</protein>
<proteinExistence type="predicted"/>
<accession>A0A1M4T0R5</accession>
<reference evidence="2 3" key="1">
    <citation type="submission" date="2016-11" db="EMBL/GenBank/DDBJ databases">
        <authorList>
            <person name="Jaros S."/>
            <person name="Januszkiewicz K."/>
            <person name="Wedrychowicz H."/>
        </authorList>
    </citation>
    <scope>NUCLEOTIDE SEQUENCE [LARGE SCALE GENOMIC DNA]</scope>
    <source>
        <strain evidence="2 3">DSM 16112</strain>
    </source>
</reference>
<dbReference type="RefSeq" id="WP_143164358.1">
    <property type="nucleotide sequence ID" value="NZ_FQUZ01000002.1"/>
</dbReference>
<name>A0A1M4T0R5_9BURK</name>
<sequence length="562" mass="63162">MKDNPESEQTTPGFLSRLLLFVRHPTRDWNDLGTSRPAKAPQALEARQEQEQCERARRNNFIRKTEFARIRKIIQSRKKQPQAPLMANTDFRASMLGPEPGTASHMARQQRVGTLQKIDAIEKKLAQQWWQTDHLPEHEQVGDAPPAMAVARPTTIEAAWDAAGTAPLGEPAPHFTPLGRWLRKELLQLEHQPLLALWQERVLRRQQNTAHGADSKDICMYESDLEEAAILFASDRMAETESLLLDIVRKQPIGSEIQPLQPYLDVWLTLFDLYRATGNHEGFDTMSIEFASLFGRTAPVWFSIPELLGQERASTASNVRPFSWLSPPDLSVQSLATARTLKNRACAPYQLNWSKLLAVQEDALVSLAEMVTELAQQPGEVVFIGGEHLLALVREHTQVGQPDTHRGWWSLLLAILFLMGDQGAFDEAALDFTITYEESPPSWVAPRASYTDTTETLPDLLAEDALEPRTGRQSQLQGVIENDAEQALNQAVSRLEAGASAIIECGHLIRIDFPAAGSVLNWAIQQREQGRNVVFHHPHHLIAIFFNILGIHEYATIVLRKK</sequence>
<dbReference type="STRING" id="1122156.SAMN02745117_00196"/>
<organism evidence="2 3">
    <name type="scientific">Lampropedia hyalina DSM 16112</name>
    <dbReference type="NCBI Taxonomy" id="1122156"/>
    <lineage>
        <taxon>Bacteria</taxon>
        <taxon>Pseudomonadati</taxon>
        <taxon>Pseudomonadota</taxon>
        <taxon>Betaproteobacteria</taxon>
        <taxon>Burkholderiales</taxon>
        <taxon>Comamonadaceae</taxon>
        <taxon>Lampropedia</taxon>
    </lineage>
</organism>
<evidence type="ECO:0000256" key="1">
    <source>
        <dbReference type="SAM" id="MobiDB-lite"/>
    </source>
</evidence>
<dbReference type="EMBL" id="FQUZ01000002">
    <property type="protein sequence ID" value="SHE38059.1"/>
    <property type="molecule type" value="Genomic_DNA"/>
</dbReference>
<dbReference type="OrthoDB" id="5298269at2"/>
<evidence type="ECO:0000313" key="2">
    <source>
        <dbReference type="EMBL" id="SHE38059.1"/>
    </source>
</evidence>
<evidence type="ECO:0008006" key="4">
    <source>
        <dbReference type="Google" id="ProtNLM"/>
    </source>
</evidence>
<gene>
    <name evidence="2" type="ORF">SAMN02745117_00196</name>
</gene>